<gene>
    <name evidence="2" type="ORF">GH714_002446</name>
</gene>
<comment type="caution">
    <text evidence="2">The sequence shown here is derived from an EMBL/GenBank/DDBJ whole genome shotgun (WGS) entry which is preliminary data.</text>
</comment>
<keyword evidence="3" id="KW-1185">Reference proteome</keyword>
<feature type="region of interest" description="Disordered" evidence="1">
    <location>
        <begin position="101"/>
        <end position="122"/>
    </location>
</feature>
<evidence type="ECO:0000313" key="2">
    <source>
        <dbReference type="EMBL" id="KAF2287722.1"/>
    </source>
</evidence>
<protein>
    <submittedName>
        <fullName evidence="2">Uncharacterized protein</fullName>
    </submittedName>
</protein>
<evidence type="ECO:0000313" key="3">
    <source>
        <dbReference type="Proteomes" id="UP000467840"/>
    </source>
</evidence>
<dbReference type="AlphaFoldDB" id="A0A6A6KFN7"/>
<name>A0A6A6KFN7_HEVBR</name>
<dbReference type="Proteomes" id="UP000467840">
    <property type="component" value="Chromosome 8"/>
</dbReference>
<accession>A0A6A6KFN7</accession>
<evidence type="ECO:0000256" key="1">
    <source>
        <dbReference type="SAM" id="MobiDB-lite"/>
    </source>
</evidence>
<sequence>MSAAFCLDLSLPPEDVEVKAACHGIQRARDAGFRVFTLESDSLLLVNHMQKIFVLPSYFGTRIQSLLTEMDDCSFVDCVHVHKEVTVTRGVNQCWQCREGAARKGDQQSSGQGGIQEAIAKR</sequence>
<organism evidence="2 3">
    <name type="scientific">Hevea brasiliensis</name>
    <name type="common">Para rubber tree</name>
    <name type="synonym">Siphonia brasiliensis</name>
    <dbReference type="NCBI Taxonomy" id="3981"/>
    <lineage>
        <taxon>Eukaryota</taxon>
        <taxon>Viridiplantae</taxon>
        <taxon>Streptophyta</taxon>
        <taxon>Embryophyta</taxon>
        <taxon>Tracheophyta</taxon>
        <taxon>Spermatophyta</taxon>
        <taxon>Magnoliopsida</taxon>
        <taxon>eudicotyledons</taxon>
        <taxon>Gunneridae</taxon>
        <taxon>Pentapetalae</taxon>
        <taxon>rosids</taxon>
        <taxon>fabids</taxon>
        <taxon>Malpighiales</taxon>
        <taxon>Euphorbiaceae</taxon>
        <taxon>Crotonoideae</taxon>
        <taxon>Micrandreae</taxon>
        <taxon>Hevea</taxon>
    </lineage>
</organism>
<reference evidence="2 3" key="1">
    <citation type="journal article" date="2020" name="Mol. Plant">
        <title>The Chromosome-Based Rubber Tree Genome Provides New Insights into Spurge Genome Evolution and Rubber Biosynthesis.</title>
        <authorList>
            <person name="Liu J."/>
            <person name="Shi C."/>
            <person name="Shi C.C."/>
            <person name="Li W."/>
            <person name="Zhang Q.J."/>
            <person name="Zhang Y."/>
            <person name="Li K."/>
            <person name="Lu H.F."/>
            <person name="Shi C."/>
            <person name="Zhu S.T."/>
            <person name="Xiao Z.Y."/>
            <person name="Nan H."/>
            <person name="Yue Y."/>
            <person name="Zhu X.G."/>
            <person name="Wu Y."/>
            <person name="Hong X.N."/>
            <person name="Fan G.Y."/>
            <person name="Tong Y."/>
            <person name="Zhang D."/>
            <person name="Mao C.L."/>
            <person name="Liu Y.L."/>
            <person name="Hao S.J."/>
            <person name="Liu W.Q."/>
            <person name="Lv M.Q."/>
            <person name="Zhang H.B."/>
            <person name="Liu Y."/>
            <person name="Hu-Tang G.R."/>
            <person name="Wang J.P."/>
            <person name="Wang J.H."/>
            <person name="Sun Y.H."/>
            <person name="Ni S.B."/>
            <person name="Chen W.B."/>
            <person name="Zhang X.C."/>
            <person name="Jiao Y.N."/>
            <person name="Eichler E.E."/>
            <person name="Li G.H."/>
            <person name="Liu X."/>
            <person name="Gao L.Z."/>
        </authorList>
    </citation>
    <scope>NUCLEOTIDE SEQUENCE [LARGE SCALE GENOMIC DNA]</scope>
    <source>
        <strain evidence="3">cv. GT1</strain>
        <tissue evidence="2">Leaf</tissue>
    </source>
</reference>
<proteinExistence type="predicted"/>
<dbReference type="EMBL" id="JAAGAX010000016">
    <property type="protein sequence ID" value="KAF2287722.1"/>
    <property type="molecule type" value="Genomic_DNA"/>
</dbReference>